<dbReference type="AlphaFoldDB" id="A0A165V3G4"/>
<organism evidence="1 2">
    <name type="scientific">Neolentinus lepideus HHB14362 ss-1</name>
    <dbReference type="NCBI Taxonomy" id="1314782"/>
    <lineage>
        <taxon>Eukaryota</taxon>
        <taxon>Fungi</taxon>
        <taxon>Dikarya</taxon>
        <taxon>Basidiomycota</taxon>
        <taxon>Agaricomycotina</taxon>
        <taxon>Agaricomycetes</taxon>
        <taxon>Gloeophyllales</taxon>
        <taxon>Gloeophyllaceae</taxon>
        <taxon>Neolentinus</taxon>
    </lineage>
</organism>
<keyword evidence="2" id="KW-1185">Reference proteome</keyword>
<protein>
    <submittedName>
        <fullName evidence="1">Uncharacterized protein</fullName>
    </submittedName>
</protein>
<reference evidence="1 2" key="1">
    <citation type="journal article" date="2016" name="Mol. Biol. Evol.">
        <title>Comparative Genomics of Early-Diverging Mushroom-Forming Fungi Provides Insights into the Origins of Lignocellulose Decay Capabilities.</title>
        <authorList>
            <person name="Nagy L.G."/>
            <person name="Riley R."/>
            <person name="Tritt A."/>
            <person name="Adam C."/>
            <person name="Daum C."/>
            <person name="Floudas D."/>
            <person name="Sun H."/>
            <person name="Yadav J.S."/>
            <person name="Pangilinan J."/>
            <person name="Larsson K.H."/>
            <person name="Matsuura K."/>
            <person name="Barry K."/>
            <person name="Labutti K."/>
            <person name="Kuo R."/>
            <person name="Ohm R.A."/>
            <person name="Bhattacharya S.S."/>
            <person name="Shirouzu T."/>
            <person name="Yoshinaga Y."/>
            <person name="Martin F.M."/>
            <person name="Grigoriev I.V."/>
            <person name="Hibbett D.S."/>
        </authorList>
    </citation>
    <scope>NUCLEOTIDE SEQUENCE [LARGE SCALE GENOMIC DNA]</scope>
    <source>
        <strain evidence="1 2">HHB14362 ss-1</strain>
    </source>
</reference>
<gene>
    <name evidence="1" type="ORF">NEOLEDRAFT_1128661</name>
</gene>
<dbReference type="EMBL" id="KV425555">
    <property type="protein sequence ID" value="KZT29100.1"/>
    <property type="molecule type" value="Genomic_DNA"/>
</dbReference>
<evidence type="ECO:0000313" key="1">
    <source>
        <dbReference type="EMBL" id="KZT29100.1"/>
    </source>
</evidence>
<name>A0A165V3G4_9AGAM</name>
<proteinExistence type="predicted"/>
<evidence type="ECO:0000313" key="2">
    <source>
        <dbReference type="Proteomes" id="UP000076761"/>
    </source>
</evidence>
<dbReference type="InParanoid" id="A0A165V3G4"/>
<sequence length="94" mass="10828">MGSYETEFGWYEESKAAQVTSDAVAVFLPIVNAPAPAIDEDVVDDENTSEVDFSRDWKKSGYLYLVPSLFYQSVRHHAFKYSDKYTLRVRIRPL</sequence>
<dbReference type="Proteomes" id="UP000076761">
    <property type="component" value="Unassembled WGS sequence"/>
</dbReference>
<accession>A0A165V3G4</accession>